<feature type="domain" description="RecX third three-helical" evidence="8">
    <location>
        <begin position="331"/>
        <end position="373"/>
    </location>
</feature>
<dbReference type="Pfam" id="PF21981">
    <property type="entry name" value="RecX_HTH3"/>
    <property type="match status" value="1"/>
</dbReference>
<dbReference type="InterPro" id="IPR003783">
    <property type="entry name" value="Regulatory_RecX"/>
</dbReference>
<evidence type="ECO:0000256" key="1">
    <source>
        <dbReference type="ARBA" id="ARBA00004496"/>
    </source>
</evidence>
<dbReference type="GO" id="GO:0006282">
    <property type="term" value="P:regulation of DNA repair"/>
    <property type="evidence" value="ECO:0007669"/>
    <property type="project" value="UniProtKB-UniRule"/>
</dbReference>
<comment type="subcellular location">
    <subcellularLocation>
        <location evidence="1 5">Cytoplasm</location>
    </subcellularLocation>
</comment>
<evidence type="ECO:0000256" key="7">
    <source>
        <dbReference type="SAM" id="MobiDB-lite"/>
    </source>
</evidence>
<evidence type="ECO:0000256" key="5">
    <source>
        <dbReference type="HAMAP-Rule" id="MF_01114"/>
    </source>
</evidence>
<feature type="compositionally biased region" description="Basic and acidic residues" evidence="7">
    <location>
        <begin position="142"/>
        <end position="158"/>
    </location>
</feature>
<evidence type="ECO:0000313" key="9">
    <source>
        <dbReference type="EMBL" id="KAB1646922.1"/>
    </source>
</evidence>
<accession>A0A6H9WLY1</accession>
<sequence length="412" mass="44365">MTAGRSRIPRSRPPRLAHPAQVSFDRRDRDGERSTGMTTSNDEPHDEHLARVTDLSAWRLTPASAPANSAAGERGSREARERGDGETEPAGAEATTCSTLSEEPGPSAGSGEPRAQAAPSVTAVFGAGDSRRGPGAGPSADTAERFIARQVDRRREEVAAPAAAAESEPHPGLLRVPSPTRGERATTPGDDPAARQPNAIRDARARAARASTDRRDVEAADGEAPLTLTTEEAVEAAEHRILRRLRRADRSREELRRELASDDLLDDESVEGLLDRLADLGYVDDVRMAETLADKLLDRKGKGIEGVRRELRHRLLDDDVIAEALEGRERDDEFNRAASLAASRAERLRGHDRDTAMRRLMGFLQRRGFGSGVALIAANDALDALDRPGTPGPTRGTARPGVSGVYFGNADE</sequence>
<dbReference type="HAMAP" id="MF_01114">
    <property type="entry name" value="RecX"/>
    <property type="match status" value="1"/>
</dbReference>
<keyword evidence="10" id="KW-1185">Reference proteome</keyword>
<evidence type="ECO:0000256" key="3">
    <source>
        <dbReference type="ARBA" id="ARBA00018111"/>
    </source>
</evidence>
<feature type="coiled-coil region" evidence="6">
    <location>
        <begin position="200"/>
        <end position="258"/>
    </location>
</feature>
<reference evidence="9 10" key="1">
    <citation type="submission" date="2019-09" db="EMBL/GenBank/DDBJ databases">
        <title>Phylogeny of genus Pseudoclavibacter and closely related genus.</title>
        <authorList>
            <person name="Li Y."/>
        </authorList>
    </citation>
    <scope>NUCLEOTIDE SEQUENCE [LARGE SCALE GENOMIC DNA]</scope>
    <source>
        <strain evidence="9 10">EGI 60007</strain>
    </source>
</reference>
<keyword evidence="6" id="KW-0175">Coiled coil</keyword>
<name>A0A6H9WLY1_9MICO</name>
<protein>
    <recommendedName>
        <fullName evidence="3 5">Regulatory protein RecX</fullName>
    </recommendedName>
</protein>
<keyword evidence="4 5" id="KW-0963">Cytoplasm</keyword>
<dbReference type="PANTHER" id="PTHR33602:SF1">
    <property type="entry name" value="REGULATORY PROTEIN RECX FAMILY PROTEIN"/>
    <property type="match status" value="1"/>
</dbReference>
<evidence type="ECO:0000256" key="2">
    <source>
        <dbReference type="ARBA" id="ARBA00009695"/>
    </source>
</evidence>
<dbReference type="OrthoDB" id="5244465at2"/>
<dbReference type="AlphaFoldDB" id="A0A6H9WLY1"/>
<evidence type="ECO:0000256" key="4">
    <source>
        <dbReference type="ARBA" id="ARBA00022490"/>
    </source>
</evidence>
<evidence type="ECO:0000256" key="6">
    <source>
        <dbReference type="SAM" id="Coils"/>
    </source>
</evidence>
<feature type="compositionally biased region" description="Basic and acidic residues" evidence="7">
    <location>
        <begin position="74"/>
        <end position="85"/>
    </location>
</feature>
<dbReference type="EMBL" id="WBJY01000004">
    <property type="protein sequence ID" value="KAB1646922.1"/>
    <property type="molecule type" value="Genomic_DNA"/>
</dbReference>
<dbReference type="Proteomes" id="UP000431744">
    <property type="component" value="Unassembled WGS sequence"/>
</dbReference>
<comment type="caution">
    <text evidence="9">The sequence shown here is derived from an EMBL/GenBank/DDBJ whole genome shotgun (WGS) entry which is preliminary data.</text>
</comment>
<organism evidence="9 10">
    <name type="scientific">Pseudoclavibacter endophyticus</name>
    <dbReference type="NCBI Taxonomy" id="1778590"/>
    <lineage>
        <taxon>Bacteria</taxon>
        <taxon>Bacillati</taxon>
        <taxon>Actinomycetota</taxon>
        <taxon>Actinomycetes</taxon>
        <taxon>Micrococcales</taxon>
        <taxon>Microbacteriaceae</taxon>
        <taxon>Pseudoclavibacter</taxon>
    </lineage>
</organism>
<feature type="region of interest" description="Disordered" evidence="7">
    <location>
        <begin position="1"/>
        <end position="198"/>
    </location>
</feature>
<proteinExistence type="inferred from homology"/>
<dbReference type="InterPro" id="IPR053925">
    <property type="entry name" value="RecX_HTH_3rd"/>
</dbReference>
<comment type="function">
    <text evidence="5">Modulates RecA activity.</text>
</comment>
<dbReference type="GO" id="GO:0005737">
    <property type="term" value="C:cytoplasm"/>
    <property type="evidence" value="ECO:0007669"/>
    <property type="project" value="UniProtKB-SubCell"/>
</dbReference>
<feature type="compositionally biased region" description="Basic and acidic residues" evidence="7">
    <location>
        <begin position="24"/>
        <end position="33"/>
    </location>
</feature>
<dbReference type="PANTHER" id="PTHR33602">
    <property type="entry name" value="REGULATORY PROTEIN RECX FAMILY PROTEIN"/>
    <property type="match status" value="1"/>
</dbReference>
<gene>
    <name evidence="5" type="primary">recX</name>
    <name evidence="9" type="ORF">F8O04_14460</name>
</gene>
<evidence type="ECO:0000313" key="10">
    <source>
        <dbReference type="Proteomes" id="UP000431744"/>
    </source>
</evidence>
<feature type="compositionally biased region" description="Basic and acidic residues" evidence="7">
    <location>
        <begin position="42"/>
        <end position="51"/>
    </location>
</feature>
<evidence type="ECO:0000259" key="8">
    <source>
        <dbReference type="Pfam" id="PF21981"/>
    </source>
</evidence>
<comment type="similarity">
    <text evidence="2 5">Belongs to the RecX family.</text>
</comment>
<feature type="region of interest" description="Disordered" evidence="7">
    <location>
        <begin position="383"/>
        <end position="412"/>
    </location>
</feature>